<dbReference type="AlphaFoldDB" id="A0A3M7RWS8"/>
<proteinExistence type="predicted"/>
<reference evidence="1 2" key="1">
    <citation type="journal article" date="2018" name="Sci. Rep.">
        <title>Genomic signatures of local adaptation to the degree of environmental predictability in rotifers.</title>
        <authorList>
            <person name="Franch-Gras L."/>
            <person name="Hahn C."/>
            <person name="Garcia-Roger E.M."/>
            <person name="Carmona M.J."/>
            <person name="Serra M."/>
            <person name="Gomez A."/>
        </authorList>
    </citation>
    <scope>NUCLEOTIDE SEQUENCE [LARGE SCALE GENOMIC DNA]</scope>
    <source>
        <strain evidence="1">HYR1</strain>
    </source>
</reference>
<organism evidence="1 2">
    <name type="scientific">Brachionus plicatilis</name>
    <name type="common">Marine rotifer</name>
    <name type="synonym">Brachionus muelleri</name>
    <dbReference type="NCBI Taxonomy" id="10195"/>
    <lineage>
        <taxon>Eukaryota</taxon>
        <taxon>Metazoa</taxon>
        <taxon>Spiralia</taxon>
        <taxon>Gnathifera</taxon>
        <taxon>Rotifera</taxon>
        <taxon>Eurotatoria</taxon>
        <taxon>Monogononta</taxon>
        <taxon>Pseudotrocha</taxon>
        <taxon>Ploima</taxon>
        <taxon>Brachionidae</taxon>
        <taxon>Brachionus</taxon>
    </lineage>
</organism>
<sequence>MIDQISVFRNTWETCDLLTVGFKLAESSILSVLCIFILTNKTQSILNFNLLRAKQMEMSAVVISKSPKLELKARALNSLREKKNTDVLLISMQILKVKLNSIEK</sequence>
<gene>
    <name evidence="1" type="ORF">BpHYR1_049941</name>
</gene>
<comment type="caution">
    <text evidence="1">The sequence shown here is derived from an EMBL/GenBank/DDBJ whole genome shotgun (WGS) entry which is preliminary data.</text>
</comment>
<dbReference type="Proteomes" id="UP000276133">
    <property type="component" value="Unassembled WGS sequence"/>
</dbReference>
<evidence type="ECO:0000313" key="1">
    <source>
        <dbReference type="EMBL" id="RNA27838.1"/>
    </source>
</evidence>
<protein>
    <submittedName>
        <fullName evidence="1">Uncharacterized protein</fullName>
    </submittedName>
</protein>
<evidence type="ECO:0000313" key="2">
    <source>
        <dbReference type="Proteomes" id="UP000276133"/>
    </source>
</evidence>
<accession>A0A3M7RWS8</accession>
<name>A0A3M7RWS8_BRAPC</name>
<keyword evidence="2" id="KW-1185">Reference proteome</keyword>
<dbReference type="EMBL" id="REGN01002484">
    <property type="protein sequence ID" value="RNA27838.1"/>
    <property type="molecule type" value="Genomic_DNA"/>
</dbReference>